<gene>
    <name evidence="3" type="ORF">SAMN04490248_10145</name>
</gene>
<feature type="domain" description="UspA" evidence="2">
    <location>
        <begin position="1"/>
        <end position="174"/>
    </location>
</feature>
<sequence>MTEHILVATDGSHTADRAVRMAGELAGHYGAKLTICHVLMHKAPPEELERMAEIEHIVPEVGRLTMSRPENVPGNMADLFRKLEGSEHTARAVAAIGDTIVTSAREIAQEAGARDVHTRTAQGDYAESILSTAREEGADMIVMGRRGLGTFKRLLQGSVSQKVVAHAECTVMTVI</sequence>
<evidence type="ECO:0000313" key="4">
    <source>
        <dbReference type="Proteomes" id="UP000198893"/>
    </source>
</evidence>
<dbReference type="InterPro" id="IPR006016">
    <property type="entry name" value="UspA"/>
</dbReference>
<dbReference type="Gene3D" id="3.40.50.620">
    <property type="entry name" value="HUPs"/>
    <property type="match status" value="1"/>
</dbReference>
<dbReference type="EMBL" id="FODS01000001">
    <property type="protein sequence ID" value="SEO01700.1"/>
    <property type="molecule type" value="Genomic_DNA"/>
</dbReference>
<dbReference type="InterPro" id="IPR014729">
    <property type="entry name" value="Rossmann-like_a/b/a_fold"/>
</dbReference>
<protein>
    <submittedName>
        <fullName evidence="3">Nucleotide-binding universal stress protein, UspA family</fullName>
    </submittedName>
</protein>
<evidence type="ECO:0000259" key="2">
    <source>
        <dbReference type="Pfam" id="PF00582"/>
    </source>
</evidence>
<dbReference type="InterPro" id="IPR006015">
    <property type="entry name" value="Universal_stress_UspA"/>
</dbReference>
<accession>A0A1H8L934</accession>
<dbReference type="CDD" id="cd00293">
    <property type="entry name" value="USP-like"/>
    <property type="match status" value="1"/>
</dbReference>
<dbReference type="RefSeq" id="WP_175483120.1">
    <property type="nucleotide sequence ID" value="NZ_FODS01000001.1"/>
</dbReference>
<organism evidence="3 4">
    <name type="scientific">Salinihabitans flavidus</name>
    <dbReference type="NCBI Taxonomy" id="569882"/>
    <lineage>
        <taxon>Bacteria</taxon>
        <taxon>Pseudomonadati</taxon>
        <taxon>Pseudomonadota</taxon>
        <taxon>Alphaproteobacteria</taxon>
        <taxon>Rhodobacterales</taxon>
        <taxon>Roseobacteraceae</taxon>
        <taxon>Salinihabitans</taxon>
    </lineage>
</organism>
<name>A0A1H8L934_9RHOB</name>
<evidence type="ECO:0000313" key="3">
    <source>
        <dbReference type="EMBL" id="SEO01700.1"/>
    </source>
</evidence>
<dbReference type="PANTHER" id="PTHR46268:SF6">
    <property type="entry name" value="UNIVERSAL STRESS PROTEIN UP12"/>
    <property type="match status" value="1"/>
</dbReference>
<dbReference type="STRING" id="569882.SAMN04490248_10145"/>
<dbReference type="AlphaFoldDB" id="A0A1H8L934"/>
<dbReference type="Pfam" id="PF00582">
    <property type="entry name" value="Usp"/>
    <property type="match status" value="1"/>
</dbReference>
<evidence type="ECO:0000256" key="1">
    <source>
        <dbReference type="ARBA" id="ARBA00008791"/>
    </source>
</evidence>
<comment type="similarity">
    <text evidence="1">Belongs to the universal stress protein A family.</text>
</comment>
<dbReference type="Proteomes" id="UP000198893">
    <property type="component" value="Unassembled WGS sequence"/>
</dbReference>
<dbReference type="SUPFAM" id="SSF52402">
    <property type="entry name" value="Adenine nucleotide alpha hydrolases-like"/>
    <property type="match status" value="1"/>
</dbReference>
<dbReference type="PRINTS" id="PR01438">
    <property type="entry name" value="UNVRSLSTRESS"/>
</dbReference>
<dbReference type="PANTHER" id="PTHR46268">
    <property type="entry name" value="STRESS RESPONSE PROTEIN NHAX"/>
    <property type="match status" value="1"/>
</dbReference>
<proteinExistence type="inferred from homology"/>
<keyword evidence="4" id="KW-1185">Reference proteome</keyword>
<reference evidence="3 4" key="1">
    <citation type="submission" date="2016-10" db="EMBL/GenBank/DDBJ databases">
        <authorList>
            <person name="de Groot N.N."/>
        </authorList>
    </citation>
    <scope>NUCLEOTIDE SEQUENCE [LARGE SCALE GENOMIC DNA]</scope>
    <source>
        <strain evidence="3 4">DSM 27842</strain>
    </source>
</reference>